<evidence type="ECO:0000259" key="2">
    <source>
        <dbReference type="Pfam" id="PF21294"/>
    </source>
</evidence>
<sequence length="308" mass="33873">MILKSLFLLASVTLGVIDSVVAVPHRRSNVVSSVPNFNDYSIGDAPDIYKLFSSPFSGCFGMYRDGTDCVAEKPNDSYIRQDPVSSSGTVMEINLRKGVYGTDDEGTGGQYYTEEFSSSEFSDLTDATYEYEVYFPSTFEWTLGGKLPGMYGGSFDCSGGYKADGDDCFSTRLMWRENGEGEAYMYIPMTEQDDSFCAKCAYPVMENGCESVSTCSLSRGAFSFQRGKFNKVKQYVKLNAVGENDGEFQLWINGAKVISESLTYRTSEKLKLGGSFFSVFFGGSGNQYAPDNDNTILFKGFELTAGLA</sequence>
<dbReference type="OrthoDB" id="10069995at2759"/>
<gene>
    <name evidence="3" type="ORF">SARC_02232</name>
</gene>
<feature type="domain" description="Polysaccharide lyase 14" evidence="2">
    <location>
        <begin position="86"/>
        <end position="301"/>
    </location>
</feature>
<name>A0A0L0G9R7_9EUKA</name>
<dbReference type="GeneID" id="25902736"/>
<proteinExistence type="predicted"/>
<dbReference type="PANTHER" id="PTHR40124">
    <property type="match status" value="1"/>
</dbReference>
<dbReference type="Pfam" id="PF21294">
    <property type="entry name" value="Polysacc_lyase_14"/>
    <property type="match status" value="1"/>
</dbReference>
<dbReference type="PANTHER" id="PTHR40124:SF1">
    <property type="entry name" value="DISAGGREGATASE RELATED REPEAT PROTEIN"/>
    <property type="match status" value="1"/>
</dbReference>
<keyword evidence="1" id="KW-0732">Signal</keyword>
<dbReference type="AlphaFoldDB" id="A0A0L0G9R7"/>
<dbReference type="EMBL" id="KQ241693">
    <property type="protein sequence ID" value="KNC85611.1"/>
    <property type="molecule type" value="Genomic_DNA"/>
</dbReference>
<organism evidence="3 4">
    <name type="scientific">Sphaeroforma arctica JP610</name>
    <dbReference type="NCBI Taxonomy" id="667725"/>
    <lineage>
        <taxon>Eukaryota</taxon>
        <taxon>Ichthyosporea</taxon>
        <taxon>Ichthyophonida</taxon>
        <taxon>Sphaeroforma</taxon>
    </lineage>
</organism>
<evidence type="ECO:0000256" key="1">
    <source>
        <dbReference type="SAM" id="SignalP"/>
    </source>
</evidence>
<feature type="chain" id="PRO_5005539314" description="Polysaccharide lyase 14 domain-containing protein" evidence="1">
    <location>
        <begin position="23"/>
        <end position="308"/>
    </location>
</feature>
<dbReference type="Gene3D" id="2.60.120.200">
    <property type="match status" value="1"/>
</dbReference>
<accession>A0A0L0G9R7</accession>
<dbReference type="RefSeq" id="XP_014159513.1">
    <property type="nucleotide sequence ID" value="XM_014304038.1"/>
</dbReference>
<dbReference type="Proteomes" id="UP000054560">
    <property type="component" value="Unassembled WGS sequence"/>
</dbReference>
<feature type="signal peptide" evidence="1">
    <location>
        <begin position="1"/>
        <end position="22"/>
    </location>
</feature>
<dbReference type="eggNOG" id="ENOG502RZ0M">
    <property type="taxonomic scope" value="Eukaryota"/>
</dbReference>
<protein>
    <recommendedName>
        <fullName evidence="2">Polysaccharide lyase 14 domain-containing protein</fullName>
    </recommendedName>
</protein>
<keyword evidence="4" id="KW-1185">Reference proteome</keyword>
<dbReference type="InterPro" id="IPR048958">
    <property type="entry name" value="Polysacc_lyase_14"/>
</dbReference>
<evidence type="ECO:0000313" key="4">
    <source>
        <dbReference type="Proteomes" id="UP000054560"/>
    </source>
</evidence>
<evidence type="ECO:0000313" key="3">
    <source>
        <dbReference type="EMBL" id="KNC85611.1"/>
    </source>
</evidence>
<reference evidence="3 4" key="1">
    <citation type="submission" date="2011-02" db="EMBL/GenBank/DDBJ databases">
        <title>The Genome Sequence of Sphaeroforma arctica JP610.</title>
        <authorList>
            <consortium name="The Broad Institute Genome Sequencing Platform"/>
            <person name="Russ C."/>
            <person name="Cuomo C."/>
            <person name="Young S.K."/>
            <person name="Zeng Q."/>
            <person name="Gargeya S."/>
            <person name="Alvarado L."/>
            <person name="Berlin A."/>
            <person name="Chapman S.B."/>
            <person name="Chen Z."/>
            <person name="Freedman E."/>
            <person name="Gellesch M."/>
            <person name="Goldberg J."/>
            <person name="Griggs A."/>
            <person name="Gujja S."/>
            <person name="Heilman E."/>
            <person name="Heiman D."/>
            <person name="Howarth C."/>
            <person name="Mehta T."/>
            <person name="Neiman D."/>
            <person name="Pearson M."/>
            <person name="Roberts A."/>
            <person name="Saif S."/>
            <person name="Shea T."/>
            <person name="Shenoy N."/>
            <person name="Sisk P."/>
            <person name="Stolte C."/>
            <person name="Sykes S."/>
            <person name="White J."/>
            <person name="Yandava C."/>
            <person name="Burger G."/>
            <person name="Gray M.W."/>
            <person name="Holland P.W.H."/>
            <person name="King N."/>
            <person name="Lang F.B.F."/>
            <person name="Roger A.J."/>
            <person name="Ruiz-Trillo I."/>
            <person name="Haas B."/>
            <person name="Nusbaum C."/>
            <person name="Birren B."/>
        </authorList>
    </citation>
    <scope>NUCLEOTIDE SEQUENCE [LARGE SCALE GENOMIC DNA]</scope>
    <source>
        <strain evidence="3 4">JP610</strain>
    </source>
</reference>